<reference evidence="3" key="1">
    <citation type="journal article" date="2014" name="Int. J. Syst. Evol. Microbiol.">
        <title>Complete genome sequence of Corynebacterium casei LMG S-19264T (=DSM 44701T), isolated from a smear-ripened cheese.</title>
        <authorList>
            <consortium name="US DOE Joint Genome Institute (JGI-PGF)"/>
            <person name="Walter F."/>
            <person name="Albersmeier A."/>
            <person name="Kalinowski J."/>
            <person name="Ruckert C."/>
        </authorList>
    </citation>
    <scope>NUCLEOTIDE SEQUENCE</scope>
    <source>
        <strain evidence="3">CCM 7897</strain>
    </source>
</reference>
<dbReference type="InterPro" id="IPR011234">
    <property type="entry name" value="Fumarylacetoacetase-like_C"/>
</dbReference>
<keyword evidence="1" id="KW-0456">Lyase</keyword>
<evidence type="ECO:0000313" key="3">
    <source>
        <dbReference type="EMBL" id="GGF62854.1"/>
    </source>
</evidence>
<evidence type="ECO:0000259" key="2">
    <source>
        <dbReference type="Pfam" id="PF01557"/>
    </source>
</evidence>
<keyword evidence="4" id="KW-1185">Reference proteome</keyword>
<dbReference type="Pfam" id="PF01557">
    <property type="entry name" value="FAA_hydrolase"/>
    <property type="match status" value="1"/>
</dbReference>
<dbReference type="AlphaFoldDB" id="A0A917BYC3"/>
<dbReference type="GO" id="GO:0008684">
    <property type="term" value="F:2-oxopent-4-enoate hydratase activity"/>
    <property type="evidence" value="ECO:0007669"/>
    <property type="project" value="TreeGrafter"/>
</dbReference>
<organism evidence="3 4">
    <name type="scientific">Azorhizobium oxalatiphilum</name>
    <dbReference type="NCBI Taxonomy" id="980631"/>
    <lineage>
        <taxon>Bacteria</taxon>
        <taxon>Pseudomonadati</taxon>
        <taxon>Pseudomonadota</taxon>
        <taxon>Alphaproteobacteria</taxon>
        <taxon>Hyphomicrobiales</taxon>
        <taxon>Xanthobacteraceae</taxon>
        <taxon>Azorhizobium</taxon>
    </lineage>
</organism>
<gene>
    <name evidence="3" type="primary">mhpD</name>
    <name evidence="3" type="ORF">GCM10007301_23250</name>
</gene>
<name>A0A917BYC3_9HYPH</name>
<accession>A0A917BYC3</accession>
<protein>
    <submittedName>
        <fullName evidence="3">2-keto-4-pentenoate hydratase</fullName>
    </submittedName>
</protein>
<feature type="domain" description="Fumarylacetoacetase-like C-terminal" evidence="2">
    <location>
        <begin position="89"/>
        <end position="246"/>
    </location>
</feature>
<dbReference type="InterPro" id="IPR036663">
    <property type="entry name" value="Fumarylacetoacetase_C_sf"/>
</dbReference>
<dbReference type="EMBL" id="BMCT01000002">
    <property type="protein sequence ID" value="GGF62854.1"/>
    <property type="molecule type" value="Genomic_DNA"/>
</dbReference>
<dbReference type="PANTHER" id="PTHR30143">
    <property type="entry name" value="ACID HYDRATASE"/>
    <property type="match status" value="1"/>
</dbReference>
<comment type="caution">
    <text evidence="3">The sequence shown here is derived from an EMBL/GenBank/DDBJ whole genome shotgun (WGS) entry which is preliminary data.</text>
</comment>
<sequence>MREWDMDASVAALVEAHRTGVLIEALPRTPSGPDEAHAIQDEVIARLGVEVGGFKASIPKDAPPKRALIQAPMIRQSPAHMTPEEAPHRGVEAEIVFRFTRDFPPRPEPYAREEIAAGVSALPGIEVVSSRFREPLARPPLEQMADAIINGGLVLGPETADWSGLDLARLHVRLEVNGETLVDRQGGHPTNDPLGIAVALVEMMRTGAGVRTGQVVATGSWSGMPFLKPGDHCVATFEGLGTAEVTFSA</sequence>
<dbReference type="GO" id="GO:0005737">
    <property type="term" value="C:cytoplasm"/>
    <property type="evidence" value="ECO:0007669"/>
    <property type="project" value="TreeGrafter"/>
</dbReference>
<evidence type="ECO:0000313" key="4">
    <source>
        <dbReference type="Proteomes" id="UP000606044"/>
    </source>
</evidence>
<reference evidence="3" key="2">
    <citation type="submission" date="2020-09" db="EMBL/GenBank/DDBJ databases">
        <authorList>
            <person name="Sun Q."/>
            <person name="Sedlacek I."/>
        </authorList>
    </citation>
    <scope>NUCLEOTIDE SEQUENCE</scope>
    <source>
        <strain evidence="3">CCM 7897</strain>
    </source>
</reference>
<dbReference type="Proteomes" id="UP000606044">
    <property type="component" value="Unassembled WGS sequence"/>
</dbReference>
<dbReference type="SUPFAM" id="SSF56529">
    <property type="entry name" value="FAH"/>
    <property type="match status" value="1"/>
</dbReference>
<proteinExistence type="predicted"/>
<evidence type="ECO:0000256" key="1">
    <source>
        <dbReference type="ARBA" id="ARBA00023239"/>
    </source>
</evidence>
<dbReference type="InterPro" id="IPR050772">
    <property type="entry name" value="Hydratase-Decarb/MhpD_sf"/>
</dbReference>
<dbReference type="Gene3D" id="3.90.850.10">
    <property type="entry name" value="Fumarylacetoacetase-like, C-terminal domain"/>
    <property type="match status" value="1"/>
</dbReference>
<dbReference type="PANTHER" id="PTHR30143:SF0">
    <property type="entry name" value="2-KETO-4-PENTENOATE HYDRATASE"/>
    <property type="match status" value="1"/>
</dbReference>
<dbReference type="RefSeq" id="WP_188578570.1">
    <property type="nucleotide sequence ID" value="NZ_BMCT01000002.1"/>
</dbReference>